<feature type="domain" description="Myosin motor" evidence="10">
    <location>
        <begin position="83"/>
        <end position="270"/>
    </location>
</feature>
<dbReference type="PANTHER" id="PTHR13140">
    <property type="entry name" value="MYOSIN"/>
    <property type="match status" value="1"/>
</dbReference>
<evidence type="ECO:0000256" key="3">
    <source>
        <dbReference type="ARBA" id="ARBA00022840"/>
    </source>
</evidence>
<evidence type="ECO:0000256" key="6">
    <source>
        <dbReference type="ARBA" id="ARBA00023123"/>
    </source>
</evidence>
<dbReference type="FunFam" id="2.30.30.360:FF:000001">
    <property type="entry name" value="Myosin heavy chain"/>
    <property type="match status" value="1"/>
</dbReference>
<dbReference type="OMA" id="NIDTCIL"/>
<dbReference type="GO" id="GO:0016459">
    <property type="term" value="C:myosin complex"/>
    <property type="evidence" value="ECO:0007669"/>
    <property type="project" value="UniProtKB-KW"/>
</dbReference>
<dbReference type="HOGENOM" id="CLU_1031675_0_0_1"/>
<keyword evidence="5" id="KW-0175">Coiled coil</keyword>
<dbReference type="InterPro" id="IPR027417">
    <property type="entry name" value="P-loop_NTPase"/>
</dbReference>
<organism evidence="12 13">
    <name type="scientific">Lottia gigantea</name>
    <name type="common">Giant owl limpet</name>
    <dbReference type="NCBI Taxonomy" id="225164"/>
    <lineage>
        <taxon>Eukaryota</taxon>
        <taxon>Metazoa</taxon>
        <taxon>Spiralia</taxon>
        <taxon>Lophotrochozoa</taxon>
        <taxon>Mollusca</taxon>
        <taxon>Gastropoda</taxon>
        <taxon>Patellogastropoda</taxon>
        <taxon>Lottioidea</taxon>
        <taxon>Lottiidae</taxon>
        <taxon>Lottia</taxon>
    </lineage>
</organism>
<dbReference type="PANTHER" id="PTHR13140:SF857">
    <property type="entry name" value="MYOSIN-11"/>
    <property type="match status" value="1"/>
</dbReference>
<keyword evidence="2 9" id="KW-0547">Nucleotide-binding</keyword>
<dbReference type="Gene3D" id="2.30.30.360">
    <property type="entry name" value="Myosin S1 fragment, N-terminal"/>
    <property type="match status" value="1"/>
</dbReference>
<dbReference type="GeneID" id="20245298"/>
<dbReference type="GO" id="GO:0007015">
    <property type="term" value="P:actin filament organization"/>
    <property type="evidence" value="ECO:0007669"/>
    <property type="project" value="TreeGrafter"/>
</dbReference>
<evidence type="ECO:0000256" key="8">
    <source>
        <dbReference type="ARBA" id="ARBA00023203"/>
    </source>
</evidence>
<dbReference type="STRING" id="225164.V4B1C9"/>
<reference evidence="12 13" key="1">
    <citation type="journal article" date="2013" name="Nature">
        <title>Insights into bilaterian evolution from three spiralian genomes.</title>
        <authorList>
            <person name="Simakov O."/>
            <person name="Marletaz F."/>
            <person name="Cho S.J."/>
            <person name="Edsinger-Gonzales E."/>
            <person name="Havlak P."/>
            <person name="Hellsten U."/>
            <person name="Kuo D.H."/>
            <person name="Larsson T."/>
            <person name="Lv J."/>
            <person name="Arendt D."/>
            <person name="Savage R."/>
            <person name="Osoegawa K."/>
            <person name="de Jong P."/>
            <person name="Grimwood J."/>
            <person name="Chapman J.A."/>
            <person name="Shapiro H."/>
            <person name="Aerts A."/>
            <person name="Otillar R.P."/>
            <person name="Terry A.Y."/>
            <person name="Boore J.L."/>
            <person name="Grigoriev I.V."/>
            <person name="Lindberg D.R."/>
            <person name="Seaver E.C."/>
            <person name="Weisblat D.A."/>
            <person name="Putnam N.H."/>
            <person name="Rokhsar D.S."/>
        </authorList>
    </citation>
    <scope>NUCLEOTIDE SEQUENCE [LARGE SCALE GENOMIC DNA]</scope>
</reference>
<dbReference type="GO" id="GO:0051015">
    <property type="term" value="F:actin filament binding"/>
    <property type="evidence" value="ECO:0007669"/>
    <property type="project" value="InterPro"/>
</dbReference>
<name>V4B1C9_LOTGI</name>
<dbReference type="GO" id="GO:0000146">
    <property type="term" value="F:microfilament motor activity"/>
    <property type="evidence" value="ECO:0007669"/>
    <property type="project" value="TreeGrafter"/>
</dbReference>
<dbReference type="GO" id="GO:0005516">
    <property type="term" value="F:calmodulin binding"/>
    <property type="evidence" value="ECO:0007669"/>
    <property type="project" value="UniProtKB-KW"/>
</dbReference>
<dbReference type="Gene3D" id="3.40.850.10">
    <property type="entry name" value="Kinesin motor domain"/>
    <property type="match status" value="1"/>
</dbReference>
<dbReference type="PROSITE" id="PS51844">
    <property type="entry name" value="SH3_LIKE"/>
    <property type="match status" value="1"/>
</dbReference>
<dbReference type="InterPro" id="IPR008989">
    <property type="entry name" value="Myosin_S1_N"/>
</dbReference>
<keyword evidence="13" id="KW-1185">Reference proteome</keyword>
<sequence length="270" mass="31346">MSFDPQDPEFEYLAVDRKKLMREQTQTFDGKKACWVPDPKNRFAAAEIQSTKGEEITVKLNDTNETKTFKKDDIQQMNPPKFEKIEDMANLTYLNEASVLSNLKNRYVAGLIYTYSGLFCVAINPYRRLPIYTMSLIMKYRGKRRIEMPPHLFSIADNAYQYMLQDRENQSMLITGESGAGKTENTKKVIQYFAHVAASAHKDKAEEEEEKKKEKKVEIRTYPECPLNVTARCVTSPYLKLESPPCSHITSFTAFLSFTNWYFVCHLHQR</sequence>
<evidence type="ECO:0000256" key="1">
    <source>
        <dbReference type="ARBA" id="ARBA00008314"/>
    </source>
</evidence>
<keyword evidence="3 9" id="KW-0067">ATP-binding</keyword>
<dbReference type="InterPro" id="IPR004009">
    <property type="entry name" value="SH3_Myosin"/>
</dbReference>
<dbReference type="Proteomes" id="UP000030746">
    <property type="component" value="Unassembled WGS sequence"/>
</dbReference>
<accession>V4B1C9</accession>
<dbReference type="PRINTS" id="PR00193">
    <property type="entry name" value="MYOSINHEAVY"/>
</dbReference>
<dbReference type="InterPro" id="IPR001609">
    <property type="entry name" value="Myosin_head_motor_dom-like"/>
</dbReference>
<dbReference type="GO" id="GO:0005524">
    <property type="term" value="F:ATP binding"/>
    <property type="evidence" value="ECO:0007669"/>
    <property type="project" value="UniProtKB-UniRule"/>
</dbReference>
<keyword evidence="7 9" id="KW-0505">Motor protein</keyword>
<evidence type="ECO:0000256" key="7">
    <source>
        <dbReference type="ARBA" id="ARBA00023175"/>
    </source>
</evidence>
<evidence type="ECO:0000256" key="9">
    <source>
        <dbReference type="PROSITE-ProRule" id="PRU00782"/>
    </source>
</evidence>
<keyword evidence="4" id="KW-0112">Calmodulin-binding</keyword>
<evidence type="ECO:0000259" key="11">
    <source>
        <dbReference type="PROSITE" id="PS51844"/>
    </source>
</evidence>
<feature type="binding site" evidence="9">
    <location>
        <begin position="176"/>
        <end position="183"/>
    </location>
    <ligand>
        <name>ATP</name>
        <dbReference type="ChEBI" id="CHEBI:30616"/>
    </ligand>
</feature>
<dbReference type="Pfam" id="PF02736">
    <property type="entry name" value="Myosin_N"/>
    <property type="match status" value="1"/>
</dbReference>
<proteinExistence type="inferred from homology"/>
<keyword evidence="8 9" id="KW-0009">Actin-binding</keyword>
<gene>
    <name evidence="12" type="ORF">LOTGIDRAFT_198383</name>
</gene>
<dbReference type="OrthoDB" id="10055605at2759"/>
<dbReference type="GO" id="GO:0005737">
    <property type="term" value="C:cytoplasm"/>
    <property type="evidence" value="ECO:0007669"/>
    <property type="project" value="TreeGrafter"/>
</dbReference>
<evidence type="ECO:0008006" key="14">
    <source>
        <dbReference type="Google" id="ProtNLM"/>
    </source>
</evidence>
<dbReference type="CTD" id="20245298"/>
<evidence type="ECO:0000256" key="4">
    <source>
        <dbReference type="ARBA" id="ARBA00022860"/>
    </source>
</evidence>
<dbReference type="KEGG" id="lgi:LOTGIDRAFT_198383"/>
<comment type="caution">
    <text evidence="9">Lacks conserved residue(s) required for the propagation of feature annotation.</text>
</comment>
<evidence type="ECO:0000256" key="2">
    <source>
        <dbReference type="ARBA" id="ARBA00022741"/>
    </source>
</evidence>
<evidence type="ECO:0000313" key="12">
    <source>
        <dbReference type="EMBL" id="ESO82019.1"/>
    </source>
</evidence>
<dbReference type="AlphaFoldDB" id="V4B1C9"/>
<protein>
    <recommendedName>
        <fullName evidence="14">Myosin motor domain-containing protein</fullName>
    </recommendedName>
</protein>
<dbReference type="FunFam" id="3.40.850.10:FF:000101">
    <property type="entry name" value="Slow myosin heavy chain 2"/>
    <property type="match status" value="1"/>
</dbReference>
<evidence type="ECO:0000256" key="5">
    <source>
        <dbReference type="ARBA" id="ARBA00023054"/>
    </source>
</evidence>
<dbReference type="PROSITE" id="PS51456">
    <property type="entry name" value="MYOSIN_MOTOR"/>
    <property type="match status" value="1"/>
</dbReference>
<evidence type="ECO:0000313" key="13">
    <source>
        <dbReference type="Proteomes" id="UP000030746"/>
    </source>
</evidence>
<feature type="domain" description="Myosin N-terminal SH3-like" evidence="11">
    <location>
        <begin position="29"/>
        <end position="79"/>
    </location>
</feature>
<dbReference type="EMBL" id="KB204066">
    <property type="protein sequence ID" value="ESO82019.1"/>
    <property type="molecule type" value="Genomic_DNA"/>
</dbReference>
<evidence type="ECO:0000259" key="10">
    <source>
        <dbReference type="PROSITE" id="PS51456"/>
    </source>
</evidence>
<comment type="similarity">
    <text evidence="1 9">Belongs to the TRAFAC class myosin-kinesin ATPase superfamily. Myosin family.</text>
</comment>
<dbReference type="SMART" id="SM00242">
    <property type="entry name" value="MYSc"/>
    <property type="match status" value="1"/>
</dbReference>
<dbReference type="InterPro" id="IPR036961">
    <property type="entry name" value="Kinesin_motor_dom_sf"/>
</dbReference>
<dbReference type="RefSeq" id="XP_009067319.1">
    <property type="nucleotide sequence ID" value="XM_009069071.1"/>
</dbReference>
<dbReference type="SUPFAM" id="SSF52540">
    <property type="entry name" value="P-loop containing nucleoside triphosphate hydrolases"/>
    <property type="match status" value="1"/>
</dbReference>
<dbReference type="GO" id="GO:0016020">
    <property type="term" value="C:membrane"/>
    <property type="evidence" value="ECO:0007669"/>
    <property type="project" value="TreeGrafter"/>
</dbReference>
<keyword evidence="6 9" id="KW-0518">Myosin</keyword>
<dbReference type="Pfam" id="PF00063">
    <property type="entry name" value="Myosin_head"/>
    <property type="match status" value="1"/>
</dbReference>